<dbReference type="GO" id="GO:0008800">
    <property type="term" value="F:beta-lactamase activity"/>
    <property type="evidence" value="ECO:0007669"/>
    <property type="project" value="UniProtKB-EC"/>
</dbReference>
<feature type="signal peptide" evidence="13">
    <location>
        <begin position="1"/>
        <end position="22"/>
    </location>
</feature>
<dbReference type="GO" id="GO:0017001">
    <property type="term" value="P:antibiotic catabolic process"/>
    <property type="evidence" value="ECO:0007669"/>
    <property type="project" value="InterPro"/>
</dbReference>
<proteinExistence type="inferred from homology"/>
<evidence type="ECO:0000256" key="9">
    <source>
        <dbReference type="ARBA" id="ARBA00022764"/>
    </source>
</evidence>
<keyword evidence="10 15" id="KW-0378">Hydrolase</keyword>
<dbReference type="InterPro" id="IPR001279">
    <property type="entry name" value="Metallo-B-lactamas"/>
</dbReference>
<evidence type="ECO:0000256" key="3">
    <source>
        <dbReference type="ARBA" id="ARBA00004418"/>
    </source>
</evidence>
<dbReference type="PROSITE" id="PS00743">
    <property type="entry name" value="BETA_LACTAMASE_B_1"/>
    <property type="match status" value="1"/>
</dbReference>
<keyword evidence="12" id="KW-0046">Antibiotic resistance</keyword>
<keyword evidence="7" id="KW-0479">Metal-binding</keyword>
<name>A0A1S1N891_9GAMM</name>
<evidence type="ECO:0000313" key="16">
    <source>
        <dbReference type="Proteomes" id="UP000180253"/>
    </source>
</evidence>
<comment type="caution">
    <text evidence="15">The sequence shown here is derived from an EMBL/GenBank/DDBJ whole genome shotgun (WGS) entry which is preliminary data.</text>
</comment>
<evidence type="ECO:0000256" key="5">
    <source>
        <dbReference type="ARBA" id="ARBA00011245"/>
    </source>
</evidence>
<keyword evidence="9" id="KW-0574">Periplasm</keyword>
<dbReference type="InterPro" id="IPR036866">
    <property type="entry name" value="RibonucZ/Hydroxyglut_hydro"/>
</dbReference>
<evidence type="ECO:0000256" key="11">
    <source>
        <dbReference type="ARBA" id="ARBA00022833"/>
    </source>
</evidence>
<dbReference type="EMBL" id="MNAN01000028">
    <property type="protein sequence ID" value="OHU95718.1"/>
    <property type="molecule type" value="Genomic_DNA"/>
</dbReference>
<dbReference type="EC" id="3.5.2.6" evidence="6"/>
<dbReference type="SMART" id="SM00849">
    <property type="entry name" value="Lactamase_B"/>
    <property type="match status" value="1"/>
</dbReference>
<accession>A0A1S1N891</accession>
<comment type="similarity">
    <text evidence="4">Belongs to the metallo-beta-lactamase superfamily. Class-B beta-lactamase family.</text>
</comment>
<evidence type="ECO:0000256" key="2">
    <source>
        <dbReference type="ARBA" id="ARBA00001947"/>
    </source>
</evidence>
<dbReference type="AlphaFoldDB" id="A0A1S1N891"/>
<dbReference type="Gene3D" id="3.60.15.10">
    <property type="entry name" value="Ribonuclease Z/Hydroxyacylglutathione hydrolase-like"/>
    <property type="match status" value="1"/>
</dbReference>
<dbReference type="GO" id="GO:0008270">
    <property type="term" value="F:zinc ion binding"/>
    <property type="evidence" value="ECO:0007669"/>
    <property type="project" value="InterPro"/>
</dbReference>
<organism evidence="15 16">
    <name type="scientific">Pseudoalteromonas byunsanensis</name>
    <dbReference type="NCBI Taxonomy" id="327939"/>
    <lineage>
        <taxon>Bacteria</taxon>
        <taxon>Pseudomonadati</taxon>
        <taxon>Pseudomonadota</taxon>
        <taxon>Gammaproteobacteria</taxon>
        <taxon>Alteromonadales</taxon>
        <taxon>Pseudoalteromonadaceae</taxon>
        <taxon>Pseudoalteromonas</taxon>
    </lineage>
</organism>
<protein>
    <recommendedName>
        <fullName evidence="6">beta-lactamase</fullName>
        <ecNumber evidence="6">3.5.2.6</ecNumber>
    </recommendedName>
</protein>
<evidence type="ECO:0000259" key="14">
    <source>
        <dbReference type="SMART" id="SM00849"/>
    </source>
</evidence>
<reference evidence="15 16" key="1">
    <citation type="submission" date="2016-10" db="EMBL/GenBank/DDBJ databases">
        <title>Pseudoalteromonas amylolytica sp. nov., isolated from the surface seawater.</title>
        <authorList>
            <person name="Wu Y.-H."/>
            <person name="Cheng H."/>
            <person name="Jin X.-B."/>
            <person name="Wang C.-S."/>
            <person name="Xu X.-W."/>
        </authorList>
    </citation>
    <scope>NUCLEOTIDE SEQUENCE [LARGE SCALE GENOMIC DNA]</scope>
    <source>
        <strain evidence="15 16">JCM 12483</strain>
    </source>
</reference>
<evidence type="ECO:0000256" key="12">
    <source>
        <dbReference type="ARBA" id="ARBA00023251"/>
    </source>
</evidence>
<gene>
    <name evidence="15" type="ORF">BIW53_07740</name>
</gene>
<sequence length="289" mass="31831">MKRILKVLLLPLVLCAMNHASAEVEFKLRQLSPHLHVLYGQGGNIAISVGEDGIYLVDDQFAKLSDGIRAQISKLKPEVPEFVINTHHHGDHTGGNENFANAGSHVIAHKNVYRRLKDKHGEGSKFLPVISFGQDMTLHFNGENAKVWHYANAHTDGDAVIFYERANAVHTGDIFFNLNSLPFVDVDSGGSLDGVIASVANILERIDDKTIVIPGHGPVTNKDGLTEYKALLEHSKSIMLAAIEKHQSLEAVVAAQPLAELKLSYANWLPQERVTKLFYRSLMSSEGND</sequence>
<keyword evidence="8 13" id="KW-0732">Signal</keyword>
<comment type="cofactor">
    <cofactor evidence="2">
        <name>Zn(2+)</name>
        <dbReference type="ChEBI" id="CHEBI:29105"/>
    </cofactor>
</comment>
<dbReference type="InterPro" id="IPR050855">
    <property type="entry name" value="NDM-1-like"/>
</dbReference>
<evidence type="ECO:0000256" key="7">
    <source>
        <dbReference type="ARBA" id="ARBA00022723"/>
    </source>
</evidence>
<dbReference type="RefSeq" id="WP_070991294.1">
    <property type="nucleotide sequence ID" value="NZ_CBCSHD010000001.1"/>
</dbReference>
<evidence type="ECO:0000256" key="8">
    <source>
        <dbReference type="ARBA" id="ARBA00022729"/>
    </source>
</evidence>
<dbReference type="GO" id="GO:0046677">
    <property type="term" value="P:response to antibiotic"/>
    <property type="evidence" value="ECO:0007669"/>
    <property type="project" value="UniProtKB-KW"/>
</dbReference>
<dbReference type="InterPro" id="IPR001018">
    <property type="entry name" value="Beta-lactamase_class-B_CS"/>
</dbReference>
<comment type="subunit">
    <text evidence="5">Monomer.</text>
</comment>
<evidence type="ECO:0000256" key="13">
    <source>
        <dbReference type="SAM" id="SignalP"/>
    </source>
</evidence>
<keyword evidence="16" id="KW-1185">Reference proteome</keyword>
<evidence type="ECO:0000313" key="15">
    <source>
        <dbReference type="EMBL" id="OHU95718.1"/>
    </source>
</evidence>
<comment type="subcellular location">
    <subcellularLocation>
        <location evidence="3">Periplasm</location>
    </subcellularLocation>
</comment>
<evidence type="ECO:0000256" key="4">
    <source>
        <dbReference type="ARBA" id="ARBA00005250"/>
    </source>
</evidence>
<dbReference type="GO" id="GO:0042597">
    <property type="term" value="C:periplasmic space"/>
    <property type="evidence" value="ECO:0007669"/>
    <property type="project" value="UniProtKB-SubCell"/>
</dbReference>
<dbReference type="SUPFAM" id="SSF56281">
    <property type="entry name" value="Metallo-hydrolase/oxidoreductase"/>
    <property type="match status" value="1"/>
</dbReference>
<dbReference type="OrthoDB" id="9769598at2"/>
<feature type="domain" description="Metallo-beta-lactamase" evidence="14">
    <location>
        <begin position="42"/>
        <end position="216"/>
    </location>
</feature>
<dbReference type="Pfam" id="PF00753">
    <property type="entry name" value="Lactamase_B"/>
    <property type="match status" value="1"/>
</dbReference>
<dbReference type="Proteomes" id="UP000180253">
    <property type="component" value="Unassembled WGS sequence"/>
</dbReference>
<dbReference type="STRING" id="327939.BIW53_07740"/>
<dbReference type="CDD" id="cd16282">
    <property type="entry name" value="metallo-hydrolase-like_MBL-fold"/>
    <property type="match status" value="1"/>
</dbReference>
<evidence type="ECO:0000256" key="1">
    <source>
        <dbReference type="ARBA" id="ARBA00001526"/>
    </source>
</evidence>
<feature type="chain" id="PRO_5010323842" description="beta-lactamase" evidence="13">
    <location>
        <begin position="23"/>
        <end position="289"/>
    </location>
</feature>
<evidence type="ECO:0000256" key="6">
    <source>
        <dbReference type="ARBA" id="ARBA00012865"/>
    </source>
</evidence>
<keyword evidence="11" id="KW-0862">Zinc</keyword>
<dbReference type="PANTHER" id="PTHR42951:SF4">
    <property type="entry name" value="ACYL-COENZYME A THIOESTERASE MBLAC2"/>
    <property type="match status" value="1"/>
</dbReference>
<dbReference type="PANTHER" id="PTHR42951">
    <property type="entry name" value="METALLO-BETA-LACTAMASE DOMAIN-CONTAINING"/>
    <property type="match status" value="1"/>
</dbReference>
<evidence type="ECO:0000256" key="10">
    <source>
        <dbReference type="ARBA" id="ARBA00022801"/>
    </source>
</evidence>
<comment type="catalytic activity">
    <reaction evidence="1">
        <text>a beta-lactam + H2O = a substituted beta-amino acid</text>
        <dbReference type="Rhea" id="RHEA:20401"/>
        <dbReference type="ChEBI" id="CHEBI:15377"/>
        <dbReference type="ChEBI" id="CHEBI:35627"/>
        <dbReference type="ChEBI" id="CHEBI:140347"/>
        <dbReference type="EC" id="3.5.2.6"/>
    </reaction>
</comment>